<dbReference type="PANTHER" id="PTHR13610:SF9">
    <property type="entry name" value="FI06469P"/>
    <property type="match status" value="1"/>
</dbReference>
<accession>A0A418X0D4</accession>
<dbReference type="PANTHER" id="PTHR13610">
    <property type="entry name" value="METHYLTRANSFERASE DOMAIN-CONTAINING PROTEIN"/>
    <property type="match status" value="1"/>
</dbReference>
<dbReference type="Proteomes" id="UP000285190">
    <property type="component" value="Unassembled WGS sequence"/>
</dbReference>
<keyword evidence="6" id="KW-1185">Reference proteome</keyword>
<dbReference type="RefSeq" id="WP_119738014.1">
    <property type="nucleotide sequence ID" value="NZ_QYUN01000002.1"/>
</dbReference>
<feature type="transmembrane region" description="Helical" evidence="4">
    <location>
        <begin position="99"/>
        <end position="115"/>
    </location>
</feature>
<proteinExistence type="predicted"/>
<dbReference type="AlphaFoldDB" id="A0A418X0D4"/>
<keyword evidence="4" id="KW-1133">Transmembrane helix</keyword>
<feature type="transmembrane region" description="Helical" evidence="4">
    <location>
        <begin position="73"/>
        <end position="93"/>
    </location>
</feature>
<evidence type="ECO:0000256" key="2">
    <source>
        <dbReference type="ARBA" id="ARBA00022679"/>
    </source>
</evidence>
<keyword evidence="1 5" id="KW-0489">Methyltransferase</keyword>
<evidence type="ECO:0000313" key="5">
    <source>
        <dbReference type="EMBL" id="RJG05911.1"/>
    </source>
</evidence>
<dbReference type="InterPro" id="IPR026170">
    <property type="entry name" value="FAM173A/B"/>
</dbReference>
<keyword evidence="4" id="KW-0812">Transmembrane</keyword>
<keyword evidence="2 5" id="KW-0808">Transferase</keyword>
<dbReference type="GO" id="GO:0016279">
    <property type="term" value="F:protein-lysine N-methyltransferase activity"/>
    <property type="evidence" value="ECO:0007669"/>
    <property type="project" value="InterPro"/>
</dbReference>
<evidence type="ECO:0000256" key="3">
    <source>
        <dbReference type="ARBA" id="ARBA00022691"/>
    </source>
</evidence>
<dbReference type="Gene3D" id="3.40.50.150">
    <property type="entry name" value="Vaccinia Virus protein VP39"/>
    <property type="match status" value="1"/>
</dbReference>
<protein>
    <submittedName>
        <fullName evidence="5">Class I SAM-dependent methyltransferase</fullName>
    </submittedName>
</protein>
<dbReference type="SUPFAM" id="SSF53335">
    <property type="entry name" value="S-adenosyl-L-methionine-dependent methyltransferases"/>
    <property type="match status" value="1"/>
</dbReference>
<name>A0A418X0D4_9BURK</name>
<feature type="transmembrane region" description="Helical" evidence="4">
    <location>
        <begin position="48"/>
        <end position="66"/>
    </location>
</feature>
<sequence length="265" mass="28682">MNGVRSGTGVSHDSSLLNKPAVQAALIQAASFAVVVAIAYALPLLSAAPLTIVGAALLQGAFAALISRLLKLAPWWLPIQAVFPIALVAMLSVRLPPEIFLVAFVALLGLYWTTFRTQVPFYPSGPKTWDAVLDILPADRPIRFIDVGSGLGGLVLRLAEARTDSVFVGIELAPLPWLASLLRKWIRRSAAHFTRGDYGRLDFAAYDVVFAYLSPAAMPALWQKAHAEMRTGTLLLSYEFDVPASEPHFVHVPVDGGPALYGWHM</sequence>
<reference evidence="5 6" key="1">
    <citation type="submission" date="2018-09" db="EMBL/GenBank/DDBJ databases">
        <authorList>
            <person name="Zhu H."/>
        </authorList>
    </citation>
    <scope>NUCLEOTIDE SEQUENCE [LARGE SCALE GENOMIC DNA]</scope>
    <source>
        <strain evidence="5 6">K2R10-39</strain>
    </source>
</reference>
<gene>
    <name evidence="5" type="ORF">D3870_07690</name>
</gene>
<keyword evidence="3" id="KW-0949">S-adenosyl-L-methionine</keyword>
<organism evidence="5 6">
    <name type="scientific">Noviherbaspirillum cavernae</name>
    <dbReference type="NCBI Taxonomy" id="2320862"/>
    <lineage>
        <taxon>Bacteria</taxon>
        <taxon>Pseudomonadati</taxon>
        <taxon>Pseudomonadota</taxon>
        <taxon>Betaproteobacteria</taxon>
        <taxon>Burkholderiales</taxon>
        <taxon>Oxalobacteraceae</taxon>
        <taxon>Noviherbaspirillum</taxon>
    </lineage>
</organism>
<comment type="caution">
    <text evidence="5">The sequence shown here is derived from an EMBL/GenBank/DDBJ whole genome shotgun (WGS) entry which is preliminary data.</text>
</comment>
<evidence type="ECO:0000313" key="6">
    <source>
        <dbReference type="Proteomes" id="UP000285190"/>
    </source>
</evidence>
<evidence type="ECO:0000256" key="4">
    <source>
        <dbReference type="SAM" id="Phobius"/>
    </source>
</evidence>
<dbReference type="EMBL" id="QYUN01000002">
    <property type="protein sequence ID" value="RJG05911.1"/>
    <property type="molecule type" value="Genomic_DNA"/>
</dbReference>
<dbReference type="InterPro" id="IPR029063">
    <property type="entry name" value="SAM-dependent_MTases_sf"/>
</dbReference>
<dbReference type="GO" id="GO:0032259">
    <property type="term" value="P:methylation"/>
    <property type="evidence" value="ECO:0007669"/>
    <property type="project" value="UniProtKB-KW"/>
</dbReference>
<feature type="transmembrane region" description="Helical" evidence="4">
    <location>
        <begin position="21"/>
        <end position="42"/>
    </location>
</feature>
<keyword evidence="4" id="KW-0472">Membrane</keyword>
<dbReference type="OrthoDB" id="5611641at2"/>
<evidence type="ECO:0000256" key="1">
    <source>
        <dbReference type="ARBA" id="ARBA00022603"/>
    </source>
</evidence>